<evidence type="ECO:0000313" key="2">
    <source>
        <dbReference type="Proteomes" id="UP001596494"/>
    </source>
</evidence>
<dbReference type="RefSeq" id="WP_289216400.1">
    <property type="nucleotide sequence ID" value="NZ_JAPVRC010000006.1"/>
</dbReference>
<dbReference type="Proteomes" id="UP001596494">
    <property type="component" value="Unassembled WGS sequence"/>
</dbReference>
<reference evidence="2" key="1">
    <citation type="journal article" date="2019" name="Int. J. Syst. Evol. Microbiol.">
        <title>The Global Catalogue of Microorganisms (GCM) 10K type strain sequencing project: providing services to taxonomists for standard genome sequencing and annotation.</title>
        <authorList>
            <consortium name="The Broad Institute Genomics Platform"/>
            <consortium name="The Broad Institute Genome Sequencing Center for Infectious Disease"/>
            <person name="Wu L."/>
            <person name="Ma J."/>
        </authorList>
    </citation>
    <scope>NUCLEOTIDE SEQUENCE [LARGE SCALE GENOMIC DNA]</scope>
    <source>
        <strain evidence="2">CCUG 73951</strain>
    </source>
</reference>
<name>A0ABW2K594_9BACI</name>
<protein>
    <submittedName>
        <fullName evidence="1">Uncharacterized protein</fullName>
    </submittedName>
</protein>
<accession>A0ABW2K594</accession>
<sequence>MSLIEIKNLEFYSQLSLKQVEDRLLLTGDFSNEFLANHEMIEPFLYVILYVRGGERIKILDEGTAKLYIPSKKEFDPQNYNEIIRFAMENSTQFKMNSKH</sequence>
<comment type="caution">
    <text evidence="1">The sequence shown here is derived from an EMBL/GenBank/DDBJ whole genome shotgun (WGS) entry which is preliminary data.</text>
</comment>
<keyword evidence="2" id="KW-1185">Reference proteome</keyword>
<dbReference type="EMBL" id="JBHTBY010000008">
    <property type="protein sequence ID" value="MFC7321290.1"/>
    <property type="molecule type" value="Genomic_DNA"/>
</dbReference>
<gene>
    <name evidence="1" type="ORF">ACFQMN_10390</name>
</gene>
<proteinExistence type="predicted"/>
<organism evidence="1 2">
    <name type="scientific">Halobacillus campisalis</name>
    <dbReference type="NCBI Taxonomy" id="435909"/>
    <lineage>
        <taxon>Bacteria</taxon>
        <taxon>Bacillati</taxon>
        <taxon>Bacillota</taxon>
        <taxon>Bacilli</taxon>
        <taxon>Bacillales</taxon>
        <taxon>Bacillaceae</taxon>
        <taxon>Halobacillus</taxon>
    </lineage>
</organism>
<evidence type="ECO:0000313" key="1">
    <source>
        <dbReference type="EMBL" id="MFC7321290.1"/>
    </source>
</evidence>